<evidence type="ECO:0000313" key="2">
    <source>
        <dbReference type="EMBL" id="EAR08767.1"/>
    </source>
</evidence>
<dbReference type="EMBL" id="AAOE01000016">
    <property type="protein sequence ID" value="EAR08767.1"/>
    <property type="molecule type" value="Genomic_DNA"/>
</dbReference>
<sequence>MKCNNCNNKLKRKIRFWINPADAVGGSIVFGIIFLIFFLIVSFVIENTRVSLVPAFHAAEIGANNWFDFIGEALDAVLSVGLFLYLIFWGGAKFSKYFSYLFEFKFSIHKSCSVCGEKTVVVDLPEHPES</sequence>
<accession>A4BGG1</accession>
<name>A4BGG1_9GAMM</name>
<dbReference type="HOGENOM" id="CLU_1936364_0_0_6"/>
<evidence type="ECO:0000256" key="1">
    <source>
        <dbReference type="SAM" id="Phobius"/>
    </source>
</evidence>
<gene>
    <name evidence="2" type="ORF">MED297_08886</name>
</gene>
<protein>
    <submittedName>
        <fullName evidence="2">Uncharacterized protein</fullName>
    </submittedName>
</protein>
<evidence type="ECO:0000313" key="3">
    <source>
        <dbReference type="Proteomes" id="UP000005953"/>
    </source>
</evidence>
<dbReference type="Proteomes" id="UP000005953">
    <property type="component" value="Unassembled WGS sequence"/>
</dbReference>
<feature type="transmembrane region" description="Helical" evidence="1">
    <location>
        <begin position="21"/>
        <end position="45"/>
    </location>
</feature>
<feature type="transmembrane region" description="Helical" evidence="1">
    <location>
        <begin position="65"/>
        <end position="88"/>
    </location>
</feature>
<keyword evidence="3" id="KW-1185">Reference proteome</keyword>
<reference evidence="2 3" key="1">
    <citation type="submission" date="2006-02" db="EMBL/GenBank/DDBJ databases">
        <authorList>
            <person name="Pinhassi J."/>
            <person name="Pedros-Alio C."/>
            <person name="Ferriera S."/>
            <person name="Johnson J."/>
            <person name="Kravitz S."/>
            <person name="Halpern A."/>
            <person name="Remington K."/>
            <person name="Beeson K."/>
            <person name="Tran B."/>
            <person name="Rogers Y.-H."/>
            <person name="Friedman R."/>
            <person name="Venter J.C."/>
        </authorList>
    </citation>
    <scope>NUCLEOTIDE SEQUENCE [LARGE SCALE GENOMIC DNA]</scope>
    <source>
        <strain evidence="2 3">MED297</strain>
    </source>
</reference>
<comment type="caution">
    <text evidence="2">The sequence shown here is derived from an EMBL/GenBank/DDBJ whole genome shotgun (WGS) entry which is preliminary data.</text>
</comment>
<proteinExistence type="predicted"/>
<keyword evidence="1" id="KW-0812">Transmembrane</keyword>
<keyword evidence="1" id="KW-1133">Transmembrane helix</keyword>
<dbReference type="STRING" id="314283.MED297_08886"/>
<dbReference type="AlphaFoldDB" id="A4BGG1"/>
<keyword evidence="1" id="KW-0472">Membrane</keyword>
<organism evidence="2 3">
    <name type="scientific">Reinekea blandensis MED297</name>
    <dbReference type="NCBI Taxonomy" id="314283"/>
    <lineage>
        <taxon>Bacteria</taxon>
        <taxon>Pseudomonadati</taxon>
        <taxon>Pseudomonadota</taxon>
        <taxon>Gammaproteobacteria</taxon>
        <taxon>Oceanospirillales</taxon>
        <taxon>Saccharospirillaceae</taxon>
        <taxon>Reinekea</taxon>
    </lineage>
</organism>